<sequence>MVTSVILNNVPHRVGNNLPAVARRFCGAPLQIFFEERADELG</sequence>
<evidence type="ECO:0000313" key="1">
    <source>
        <dbReference type="EMBL" id="MEN8643044.1"/>
    </source>
</evidence>
<reference evidence="1 2" key="1">
    <citation type="submission" date="2024-05" db="EMBL/GenBank/DDBJ databases">
        <title>Sequence of Lycoming College course isolates.</title>
        <authorList>
            <person name="Reigle C.A."/>
            <person name="Newman J.D."/>
        </authorList>
    </citation>
    <scope>NUCLEOTIDE SEQUENCE [LARGE SCALE GENOMIC DNA]</scope>
    <source>
        <strain evidence="1 2">CAR-09</strain>
    </source>
</reference>
<dbReference type="Proteomes" id="UP001424532">
    <property type="component" value="Unassembled WGS sequence"/>
</dbReference>
<proteinExistence type="predicted"/>
<dbReference type="EMBL" id="JBDLYL010000054">
    <property type="protein sequence ID" value="MEN8643044.1"/>
    <property type="molecule type" value="Genomic_DNA"/>
</dbReference>
<comment type="caution">
    <text evidence="1">The sequence shown here is derived from an EMBL/GenBank/DDBJ whole genome shotgun (WGS) entry which is preliminary data.</text>
</comment>
<name>A0ABV0DMF0_9PSED</name>
<dbReference type="GeneID" id="90536724"/>
<gene>
    <name evidence="1" type="ORF">ABFE88_25630</name>
</gene>
<dbReference type="RefSeq" id="WP_258646458.1">
    <property type="nucleotide sequence ID" value="NZ_CP087165.1"/>
</dbReference>
<accession>A0ABV0DMF0</accession>
<evidence type="ECO:0000313" key="2">
    <source>
        <dbReference type="Proteomes" id="UP001424532"/>
    </source>
</evidence>
<protein>
    <submittedName>
        <fullName evidence="1">Uncharacterized protein</fullName>
    </submittedName>
</protein>
<keyword evidence="2" id="KW-1185">Reference proteome</keyword>
<organism evidence="1 2">
    <name type="scientific">Pseudomonas sichuanensis</name>
    <dbReference type="NCBI Taxonomy" id="2213015"/>
    <lineage>
        <taxon>Bacteria</taxon>
        <taxon>Pseudomonadati</taxon>
        <taxon>Pseudomonadota</taxon>
        <taxon>Gammaproteobacteria</taxon>
        <taxon>Pseudomonadales</taxon>
        <taxon>Pseudomonadaceae</taxon>
        <taxon>Pseudomonas</taxon>
    </lineage>
</organism>